<evidence type="ECO:0000256" key="1">
    <source>
        <dbReference type="SAM" id="MobiDB-lite"/>
    </source>
</evidence>
<gene>
    <name evidence="2" type="ORF">HDID_LOCUS4554</name>
</gene>
<evidence type="ECO:0000313" key="4">
    <source>
        <dbReference type="WBParaSite" id="HDID_0000455601-mRNA-1"/>
    </source>
</evidence>
<protein>
    <submittedName>
        <fullName evidence="4">Integrase catalytic domain-containing protein</fullName>
    </submittedName>
</protein>
<name>A0A0R3SHZ1_HYMDI</name>
<organism evidence="4">
    <name type="scientific">Hymenolepis diminuta</name>
    <name type="common">Rat tapeworm</name>
    <dbReference type="NCBI Taxonomy" id="6216"/>
    <lineage>
        <taxon>Eukaryota</taxon>
        <taxon>Metazoa</taxon>
        <taxon>Spiralia</taxon>
        <taxon>Lophotrochozoa</taxon>
        <taxon>Platyhelminthes</taxon>
        <taxon>Cestoda</taxon>
        <taxon>Eucestoda</taxon>
        <taxon>Cyclophyllidea</taxon>
        <taxon>Hymenolepididae</taxon>
        <taxon>Hymenolepis</taxon>
    </lineage>
</organism>
<evidence type="ECO:0000313" key="3">
    <source>
        <dbReference type="Proteomes" id="UP000274504"/>
    </source>
</evidence>
<reference evidence="2 3" key="2">
    <citation type="submission" date="2018-11" db="EMBL/GenBank/DDBJ databases">
        <authorList>
            <consortium name="Pathogen Informatics"/>
        </authorList>
    </citation>
    <scope>NUCLEOTIDE SEQUENCE [LARGE SCALE GENOMIC DNA]</scope>
</reference>
<reference evidence="4" key="1">
    <citation type="submission" date="2017-02" db="UniProtKB">
        <authorList>
            <consortium name="WormBaseParasite"/>
        </authorList>
    </citation>
    <scope>IDENTIFICATION</scope>
</reference>
<dbReference type="STRING" id="6216.A0A0R3SHZ1"/>
<dbReference type="EMBL" id="UYSG01001798">
    <property type="protein sequence ID" value="VDL51291.1"/>
    <property type="molecule type" value="Genomic_DNA"/>
</dbReference>
<accession>A0A0R3SHZ1</accession>
<feature type="compositionally biased region" description="Polar residues" evidence="1">
    <location>
        <begin position="196"/>
        <end position="205"/>
    </location>
</feature>
<proteinExistence type="predicted"/>
<dbReference type="AlphaFoldDB" id="A0A0R3SHZ1"/>
<dbReference type="OrthoDB" id="6253168at2759"/>
<evidence type="ECO:0000313" key="2">
    <source>
        <dbReference type="EMBL" id="VDL51291.1"/>
    </source>
</evidence>
<dbReference type="Proteomes" id="UP000274504">
    <property type="component" value="Unassembled WGS sequence"/>
</dbReference>
<feature type="region of interest" description="Disordered" evidence="1">
    <location>
        <begin position="186"/>
        <end position="205"/>
    </location>
</feature>
<sequence length="205" mass="22829">MEGVSATDATRTVRAYRTAVHASTGQTPAFLTYGRELRLAADIINKPPHAPHALGHPCFVTQTKEAHEVARRCLCLAHEHQKDYYDKTAHGLPYQAGDLVMYKTMPSLSANSKFYRPWDGLFVTSTILNDATCRIRRVGENRDEGFIAHFNRPIPCVASQPLCNKELEHAITPPVDNEIEITTHAKDSATHKRGQCKTQGIGSRH</sequence>
<dbReference type="WBParaSite" id="HDID_0000455601-mRNA-1">
    <property type="protein sequence ID" value="HDID_0000455601-mRNA-1"/>
    <property type="gene ID" value="HDID_0000455601"/>
</dbReference>